<dbReference type="InterPro" id="IPR002401">
    <property type="entry name" value="Cyt_P450_E_grp-I"/>
</dbReference>
<organism evidence="8 9">
    <name type="scientific">Aspergillus terreus</name>
    <dbReference type="NCBI Taxonomy" id="33178"/>
    <lineage>
        <taxon>Eukaryota</taxon>
        <taxon>Fungi</taxon>
        <taxon>Dikarya</taxon>
        <taxon>Ascomycota</taxon>
        <taxon>Pezizomycotina</taxon>
        <taxon>Eurotiomycetes</taxon>
        <taxon>Eurotiomycetidae</taxon>
        <taxon>Eurotiales</taxon>
        <taxon>Aspergillaceae</taxon>
        <taxon>Aspergillus</taxon>
        <taxon>Aspergillus subgen. Circumdati</taxon>
    </lineage>
</organism>
<evidence type="ECO:0000256" key="7">
    <source>
        <dbReference type="PIRSR" id="PIRSR602401-1"/>
    </source>
</evidence>
<dbReference type="PANTHER" id="PTHR46300:SF2">
    <property type="entry name" value="CYTOCHROME P450 MONOOXYGENASE ALNH-RELATED"/>
    <property type="match status" value="1"/>
</dbReference>
<keyword evidence="6" id="KW-0503">Monooxygenase</keyword>
<dbReference type="OrthoDB" id="1103324at2759"/>
<keyword evidence="5 7" id="KW-0408">Iron</keyword>
<evidence type="ECO:0000256" key="2">
    <source>
        <dbReference type="ARBA" id="ARBA00010617"/>
    </source>
</evidence>
<dbReference type="GO" id="GO:0016705">
    <property type="term" value="F:oxidoreductase activity, acting on paired donors, with incorporation or reduction of molecular oxygen"/>
    <property type="evidence" value="ECO:0007669"/>
    <property type="project" value="InterPro"/>
</dbReference>
<dbReference type="PRINTS" id="PR00463">
    <property type="entry name" value="EP450I"/>
</dbReference>
<dbReference type="VEuPathDB" id="FungiDB:ATEG_06277"/>
<comment type="caution">
    <text evidence="8">The sequence shown here is derived from an EMBL/GenBank/DDBJ whole genome shotgun (WGS) entry which is preliminary data.</text>
</comment>
<evidence type="ECO:0000313" key="9">
    <source>
        <dbReference type="Proteomes" id="UP000452235"/>
    </source>
</evidence>
<dbReference type="PANTHER" id="PTHR46300">
    <property type="entry name" value="P450, PUTATIVE (EUROFUNG)-RELATED-RELATED"/>
    <property type="match status" value="1"/>
</dbReference>
<sequence>MVEGSSYYVLYADDKRIHYLAAGPVNGPLIFFIHGWPGTAVTWKSQLDAFAAAEAQREIDAVLGDHELPSWTDYERLPAVAMIAKEILRWRPPAPGLFPHSLTKDEELAGMRIPKGTAVVLNVWGIHHDPERYPEPESFQPSRFAGQTQLGSVYANSGDHTKRDHYGYGVGRRICPGIHLAERALFIAIAKLLWAFSVEHKLDTAGNPIPVDVSPSTAYSDGFLN</sequence>
<keyword evidence="4" id="KW-0560">Oxidoreductase</keyword>
<comment type="similarity">
    <text evidence="2">Belongs to the cytochrome P450 family.</text>
</comment>
<evidence type="ECO:0000256" key="3">
    <source>
        <dbReference type="ARBA" id="ARBA00022723"/>
    </source>
</evidence>
<evidence type="ECO:0000256" key="1">
    <source>
        <dbReference type="ARBA" id="ARBA00001971"/>
    </source>
</evidence>
<dbReference type="SUPFAM" id="SSF53474">
    <property type="entry name" value="alpha/beta-Hydrolases"/>
    <property type="match status" value="1"/>
</dbReference>
<evidence type="ECO:0000313" key="8">
    <source>
        <dbReference type="EMBL" id="GFF14483.1"/>
    </source>
</evidence>
<comment type="cofactor">
    <cofactor evidence="1 7">
        <name>heme</name>
        <dbReference type="ChEBI" id="CHEBI:30413"/>
    </cofactor>
</comment>
<proteinExistence type="inferred from homology"/>
<dbReference type="AlphaFoldDB" id="A0A5M3YTG1"/>
<keyword evidence="9" id="KW-1185">Reference proteome</keyword>
<dbReference type="GO" id="GO:0020037">
    <property type="term" value="F:heme binding"/>
    <property type="evidence" value="ECO:0007669"/>
    <property type="project" value="InterPro"/>
</dbReference>
<dbReference type="Gene3D" id="1.10.630.10">
    <property type="entry name" value="Cytochrome P450"/>
    <property type="match status" value="1"/>
</dbReference>
<dbReference type="SUPFAM" id="SSF48264">
    <property type="entry name" value="Cytochrome P450"/>
    <property type="match status" value="1"/>
</dbReference>
<feature type="binding site" description="axial binding residue" evidence="7">
    <location>
        <position position="175"/>
    </location>
    <ligand>
        <name>heme</name>
        <dbReference type="ChEBI" id="CHEBI:30413"/>
    </ligand>
    <ligandPart>
        <name>Fe</name>
        <dbReference type="ChEBI" id="CHEBI:18248"/>
    </ligandPart>
</feature>
<evidence type="ECO:0000256" key="6">
    <source>
        <dbReference type="ARBA" id="ARBA00023033"/>
    </source>
</evidence>
<evidence type="ECO:0000256" key="4">
    <source>
        <dbReference type="ARBA" id="ARBA00023002"/>
    </source>
</evidence>
<dbReference type="InterPro" id="IPR050364">
    <property type="entry name" value="Cytochrome_P450_fung"/>
</dbReference>
<keyword evidence="7" id="KW-0349">Heme</keyword>
<name>A0A5M3YTG1_ASPTE</name>
<dbReference type="Proteomes" id="UP000452235">
    <property type="component" value="Unassembled WGS sequence"/>
</dbReference>
<dbReference type="InterPro" id="IPR001128">
    <property type="entry name" value="Cyt_P450"/>
</dbReference>
<dbReference type="Pfam" id="PF00067">
    <property type="entry name" value="p450"/>
    <property type="match status" value="1"/>
</dbReference>
<gene>
    <name evidence="8" type="ORF">ATEIFO6365_0003054900</name>
</gene>
<dbReference type="GO" id="GO:0005506">
    <property type="term" value="F:iron ion binding"/>
    <property type="evidence" value="ECO:0007669"/>
    <property type="project" value="InterPro"/>
</dbReference>
<accession>A0A5M3YTG1</accession>
<dbReference type="Gene3D" id="3.40.50.1820">
    <property type="entry name" value="alpha/beta hydrolase"/>
    <property type="match status" value="1"/>
</dbReference>
<keyword evidence="3 7" id="KW-0479">Metal-binding</keyword>
<dbReference type="InterPro" id="IPR036396">
    <property type="entry name" value="Cyt_P450_sf"/>
</dbReference>
<reference evidence="8 9" key="1">
    <citation type="submission" date="2020-01" db="EMBL/GenBank/DDBJ databases">
        <title>Aspergillus terreus IFO 6365 whole genome shotgun sequence.</title>
        <authorList>
            <person name="Kanamasa S."/>
            <person name="Takahashi H."/>
        </authorList>
    </citation>
    <scope>NUCLEOTIDE SEQUENCE [LARGE SCALE GENOMIC DNA]</scope>
    <source>
        <strain evidence="8 9">IFO 6365</strain>
    </source>
</reference>
<dbReference type="InterPro" id="IPR029058">
    <property type="entry name" value="AB_hydrolase_fold"/>
</dbReference>
<evidence type="ECO:0000256" key="5">
    <source>
        <dbReference type="ARBA" id="ARBA00023004"/>
    </source>
</evidence>
<dbReference type="GO" id="GO:0004497">
    <property type="term" value="F:monooxygenase activity"/>
    <property type="evidence" value="ECO:0007669"/>
    <property type="project" value="UniProtKB-KW"/>
</dbReference>
<protein>
    <submittedName>
        <fullName evidence="8">Cytochrome P450</fullName>
    </submittedName>
</protein>
<dbReference type="EMBL" id="BLJY01000003">
    <property type="protein sequence ID" value="GFF14483.1"/>
    <property type="molecule type" value="Genomic_DNA"/>
</dbReference>